<dbReference type="EC" id="5.4.99.25" evidence="5"/>
<accession>A0A2G3E560</accession>
<dbReference type="Pfam" id="PF01509">
    <property type="entry name" value="TruB_N"/>
    <property type="match status" value="1"/>
</dbReference>
<comment type="catalytic activity">
    <reaction evidence="1 5">
        <text>uridine(55) in tRNA = pseudouridine(55) in tRNA</text>
        <dbReference type="Rhea" id="RHEA:42532"/>
        <dbReference type="Rhea" id="RHEA-COMP:10101"/>
        <dbReference type="Rhea" id="RHEA-COMP:10102"/>
        <dbReference type="ChEBI" id="CHEBI:65314"/>
        <dbReference type="ChEBI" id="CHEBI:65315"/>
        <dbReference type="EC" id="5.4.99.25"/>
    </reaction>
</comment>
<dbReference type="InterPro" id="IPR002501">
    <property type="entry name" value="PsdUridine_synth_N"/>
</dbReference>
<dbReference type="InterPro" id="IPR032819">
    <property type="entry name" value="TruB_C"/>
</dbReference>
<dbReference type="GO" id="GO:1990481">
    <property type="term" value="P:mRNA pseudouridine synthesis"/>
    <property type="evidence" value="ECO:0007669"/>
    <property type="project" value="TreeGrafter"/>
</dbReference>
<evidence type="ECO:0000256" key="5">
    <source>
        <dbReference type="HAMAP-Rule" id="MF_01080"/>
    </source>
</evidence>
<dbReference type="CDD" id="cd02573">
    <property type="entry name" value="PseudoU_synth_EcTruB"/>
    <property type="match status" value="1"/>
</dbReference>
<reference evidence="8 9" key="2">
    <citation type="submission" date="2017-10" db="EMBL/GenBank/DDBJ databases">
        <authorList>
            <person name="Banno H."/>
            <person name="Chua N.-H."/>
        </authorList>
    </citation>
    <scope>NUCLEOTIDE SEQUENCE [LARGE SCALE GENOMIC DNA]</scope>
    <source>
        <strain evidence="8 9">JK623</strain>
    </source>
</reference>
<name>A0A2G3E560_9FIRM</name>
<dbReference type="InterPro" id="IPR014780">
    <property type="entry name" value="tRNA_psdUridine_synth_TruB"/>
</dbReference>
<dbReference type="GO" id="GO:0160148">
    <property type="term" value="F:tRNA pseudouridine(55) synthase activity"/>
    <property type="evidence" value="ECO:0007669"/>
    <property type="project" value="UniProtKB-EC"/>
</dbReference>
<dbReference type="EMBL" id="PDYG01000012">
    <property type="protein sequence ID" value="PHU38285.1"/>
    <property type="molecule type" value="Genomic_DNA"/>
</dbReference>
<sequence>MVNGIINVYKEKGFTSFDVVAVMRRIFGQKKIGHTGTLDPDAQGVLPVCLGNATKVCDLLLDKDKEYIADLLLGVTSDTQDMTGTVLQERPVAVSEEQVRQTIDRFVGKQQQIPPMYSALKVNGRKLCDLAREGKTVERKPRDIEIFSIVIEEMDLPRIKIRVHCSKGTYIRTLCNDIGEALGCGGAMESLLRSRVSSFTLETAHTLAELEAHFDREWLISTDSVFLNYERLTAKNEYQKAIDNGNKLSQEMVDDCNFHIGTYYRIYREDGRFVGIYEWTKDQNLKPVKLFFES</sequence>
<keyword evidence="9" id="KW-1185">Reference proteome</keyword>
<evidence type="ECO:0000256" key="4">
    <source>
        <dbReference type="ARBA" id="ARBA00023235"/>
    </source>
</evidence>
<dbReference type="SUPFAM" id="SSF55120">
    <property type="entry name" value="Pseudouridine synthase"/>
    <property type="match status" value="1"/>
</dbReference>
<protein>
    <recommendedName>
        <fullName evidence="5">tRNA pseudouridine synthase B</fullName>
        <ecNumber evidence="5">5.4.99.25</ecNumber>
    </recommendedName>
    <alternativeName>
        <fullName evidence="5">tRNA pseudouridine(55) synthase</fullName>
        <shortName evidence="5">Psi55 synthase</shortName>
    </alternativeName>
    <alternativeName>
        <fullName evidence="5">tRNA pseudouridylate synthase</fullName>
    </alternativeName>
    <alternativeName>
        <fullName evidence="5">tRNA-uridine isomerase</fullName>
    </alternativeName>
</protein>
<evidence type="ECO:0000313" key="9">
    <source>
        <dbReference type="Proteomes" id="UP000224563"/>
    </source>
</evidence>
<gene>
    <name evidence="5" type="primary">truB</name>
    <name evidence="8" type="ORF">CSX02_03660</name>
</gene>
<comment type="function">
    <text evidence="5">Responsible for synthesis of pseudouridine from uracil-55 in the psi GC loop of transfer RNAs.</text>
</comment>
<dbReference type="NCBIfam" id="TIGR00431">
    <property type="entry name" value="TruB"/>
    <property type="match status" value="1"/>
</dbReference>
<dbReference type="PANTHER" id="PTHR13767:SF2">
    <property type="entry name" value="PSEUDOURIDYLATE SYNTHASE TRUB1"/>
    <property type="match status" value="1"/>
</dbReference>
<feature type="active site" description="Nucleophile" evidence="5">
    <location>
        <position position="39"/>
    </location>
</feature>
<evidence type="ECO:0000256" key="3">
    <source>
        <dbReference type="ARBA" id="ARBA00022694"/>
    </source>
</evidence>
<evidence type="ECO:0000313" key="8">
    <source>
        <dbReference type="EMBL" id="PHU38285.1"/>
    </source>
</evidence>
<evidence type="ECO:0000259" key="7">
    <source>
        <dbReference type="Pfam" id="PF16198"/>
    </source>
</evidence>
<dbReference type="Proteomes" id="UP000224563">
    <property type="component" value="Unassembled WGS sequence"/>
</dbReference>
<dbReference type="Pfam" id="PF16198">
    <property type="entry name" value="TruB_C_2"/>
    <property type="match status" value="1"/>
</dbReference>
<dbReference type="Gene3D" id="3.30.2350.10">
    <property type="entry name" value="Pseudouridine synthase"/>
    <property type="match status" value="1"/>
</dbReference>
<organism evidence="8 9">
    <name type="scientific">Agathobacter ruminis</name>
    <dbReference type="NCBI Taxonomy" id="1712665"/>
    <lineage>
        <taxon>Bacteria</taxon>
        <taxon>Bacillati</taxon>
        <taxon>Bacillota</taxon>
        <taxon>Clostridia</taxon>
        <taxon>Lachnospirales</taxon>
        <taxon>Lachnospiraceae</taxon>
        <taxon>Agathobacter</taxon>
    </lineage>
</organism>
<keyword evidence="4 5" id="KW-0413">Isomerase</keyword>
<dbReference type="HAMAP" id="MF_01080">
    <property type="entry name" value="TruB_bact"/>
    <property type="match status" value="1"/>
</dbReference>
<feature type="domain" description="tRNA pseudouridylate synthase B C-terminal" evidence="7">
    <location>
        <begin position="172"/>
        <end position="213"/>
    </location>
</feature>
<feature type="domain" description="Pseudouridine synthase II N-terminal" evidence="6">
    <location>
        <begin position="24"/>
        <end position="171"/>
    </location>
</feature>
<dbReference type="InterPro" id="IPR020103">
    <property type="entry name" value="PsdUridine_synth_cat_dom_sf"/>
</dbReference>
<dbReference type="RefSeq" id="WP_099385676.1">
    <property type="nucleotide sequence ID" value="NZ_JANSWH010000099.1"/>
</dbReference>
<evidence type="ECO:0000256" key="2">
    <source>
        <dbReference type="ARBA" id="ARBA00005642"/>
    </source>
</evidence>
<comment type="caution">
    <text evidence="8">The sequence shown here is derived from an EMBL/GenBank/DDBJ whole genome shotgun (WGS) entry which is preliminary data.</text>
</comment>
<dbReference type="PANTHER" id="PTHR13767">
    <property type="entry name" value="TRNA-PSEUDOURIDINE SYNTHASE"/>
    <property type="match status" value="1"/>
</dbReference>
<dbReference type="GO" id="GO:0003723">
    <property type="term" value="F:RNA binding"/>
    <property type="evidence" value="ECO:0007669"/>
    <property type="project" value="InterPro"/>
</dbReference>
<comment type="similarity">
    <text evidence="2 5">Belongs to the pseudouridine synthase TruB family. Type 1 subfamily.</text>
</comment>
<reference evidence="8 9" key="1">
    <citation type="submission" date="2017-10" db="EMBL/GenBank/DDBJ databases">
        <title>Resolving the taxonomy of Roseburia spp., Eubacterium rectale and Agathobacter spp. through phylogenomic analysis.</title>
        <authorList>
            <person name="Sheridan P.O."/>
            <person name="Walker A.W."/>
            <person name="Duncan S.H."/>
            <person name="Scott K.P."/>
            <person name="Toole P.W.O."/>
            <person name="Luis P."/>
            <person name="Flint H.J."/>
        </authorList>
    </citation>
    <scope>NUCLEOTIDE SEQUENCE [LARGE SCALE GENOMIC DNA]</scope>
    <source>
        <strain evidence="8 9">JK623</strain>
    </source>
</reference>
<keyword evidence="3 5" id="KW-0819">tRNA processing</keyword>
<dbReference type="AlphaFoldDB" id="A0A2G3E560"/>
<dbReference type="GO" id="GO:0031119">
    <property type="term" value="P:tRNA pseudouridine synthesis"/>
    <property type="evidence" value="ECO:0007669"/>
    <property type="project" value="UniProtKB-UniRule"/>
</dbReference>
<evidence type="ECO:0000259" key="6">
    <source>
        <dbReference type="Pfam" id="PF01509"/>
    </source>
</evidence>
<proteinExistence type="inferred from homology"/>
<evidence type="ECO:0000256" key="1">
    <source>
        <dbReference type="ARBA" id="ARBA00000385"/>
    </source>
</evidence>